<protein>
    <submittedName>
        <fullName evidence="3">Integrase family protein</fullName>
    </submittedName>
</protein>
<sequence length="261" mass="29342">MAAPSNIVRRGRIFHFRRAVPADLRERLKRRELVRSLGACGPKVARLRADELYWLSEQLFETARANPMLTQDQLALLAQSFYNHVLERERTVRASGMYLTEDGRAARARYWGGVAQETKKSLGGNMLDHGITTAQMTARMVGLTWRDLDEAERHQCKEVVHRAGIDLAEALKARYEGDFEFEPKSKLLHQALLEVAPAVAPVQQQQPEAQTEPLFSKVYPSYIEGQIRRGEWRQQTGNQAHESGGAKFGHGSGGIVLPRAA</sequence>
<dbReference type="EMBL" id="CP002568">
    <property type="protein sequence ID" value="ADZ70863.1"/>
    <property type="molecule type" value="Genomic_DNA"/>
</dbReference>
<feature type="domain" description="DUF6538" evidence="2">
    <location>
        <begin position="7"/>
        <end position="64"/>
    </location>
</feature>
<name>F2J1R2_POLGS</name>
<feature type="region of interest" description="Disordered" evidence="1">
    <location>
        <begin position="236"/>
        <end position="261"/>
    </location>
</feature>
<gene>
    <name evidence="3" type="ordered locus">SL003B_2438</name>
</gene>
<evidence type="ECO:0000256" key="1">
    <source>
        <dbReference type="SAM" id="MobiDB-lite"/>
    </source>
</evidence>
<dbReference type="Pfam" id="PF20172">
    <property type="entry name" value="DUF6538"/>
    <property type="match status" value="1"/>
</dbReference>
<evidence type="ECO:0000313" key="4">
    <source>
        <dbReference type="Proteomes" id="UP000008130"/>
    </source>
</evidence>
<evidence type="ECO:0000313" key="3">
    <source>
        <dbReference type="EMBL" id="ADZ70863.1"/>
    </source>
</evidence>
<evidence type="ECO:0000259" key="2">
    <source>
        <dbReference type="Pfam" id="PF20172"/>
    </source>
</evidence>
<dbReference type="KEGG" id="pgv:SL003B_2438"/>
<organism evidence="3 4">
    <name type="scientific">Polymorphum gilvum (strain LMG 25793 / CGMCC 1.9160 / SL003B-26A1)</name>
    <dbReference type="NCBI Taxonomy" id="991905"/>
    <lineage>
        <taxon>Bacteria</taxon>
        <taxon>Pseudomonadati</taxon>
        <taxon>Pseudomonadota</taxon>
        <taxon>Alphaproteobacteria</taxon>
        <taxon>Rhodobacterales</taxon>
        <taxon>Paracoccaceae</taxon>
        <taxon>Polymorphum</taxon>
    </lineage>
</organism>
<dbReference type="InterPro" id="IPR046668">
    <property type="entry name" value="DUF6538"/>
</dbReference>
<dbReference type="HOGENOM" id="CLU_1064979_0_0_5"/>
<dbReference type="STRING" id="991905.SL003B_2438"/>
<dbReference type="Proteomes" id="UP000008130">
    <property type="component" value="Chromosome"/>
</dbReference>
<proteinExistence type="predicted"/>
<reference evidence="3 4" key="1">
    <citation type="journal article" date="2011" name="J. Bacteriol.">
        <title>Complete genome sequence of Polymorphum gilvum SL003B-26A1T, a crude oil-degrading bacterium from oil-polluted saline soil.</title>
        <authorList>
            <person name="Li S.G."/>
            <person name="Tang Y.Q."/>
            <person name="Nie Y."/>
            <person name="Cai M."/>
            <person name="Wu X.L."/>
        </authorList>
    </citation>
    <scope>NUCLEOTIDE SEQUENCE [LARGE SCALE GENOMIC DNA]</scope>
    <source>
        <strain evidence="4">LMG 25793 / CGMCC 1.9160 / SL003B-26A1</strain>
    </source>
</reference>
<dbReference type="AlphaFoldDB" id="F2J1R2"/>
<accession>F2J1R2</accession>
<keyword evidence="4" id="KW-1185">Reference proteome</keyword>